<dbReference type="OrthoDB" id="5480566at2"/>
<accession>A0A2T3HP92</accession>
<dbReference type="GO" id="GO:0006508">
    <property type="term" value="P:proteolysis"/>
    <property type="evidence" value="ECO:0007669"/>
    <property type="project" value="InterPro"/>
</dbReference>
<dbReference type="GO" id="GO:0030288">
    <property type="term" value="C:outer membrane-bounded periplasmic space"/>
    <property type="evidence" value="ECO:0007669"/>
    <property type="project" value="TreeGrafter"/>
</dbReference>
<feature type="domain" description="Tail specific protease" evidence="2">
    <location>
        <begin position="379"/>
        <end position="582"/>
    </location>
</feature>
<dbReference type="GO" id="GO:0007165">
    <property type="term" value="P:signal transduction"/>
    <property type="evidence" value="ECO:0007669"/>
    <property type="project" value="TreeGrafter"/>
</dbReference>
<dbReference type="SUPFAM" id="SSF52096">
    <property type="entry name" value="ClpP/crotonase"/>
    <property type="match status" value="1"/>
</dbReference>
<dbReference type="Gene3D" id="3.90.226.10">
    <property type="entry name" value="2-enoyl-CoA Hydratase, Chain A, domain 1"/>
    <property type="match status" value="1"/>
</dbReference>
<dbReference type="GO" id="GO:0004175">
    <property type="term" value="F:endopeptidase activity"/>
    <property type="evidence" value="ECO:0007669"/>
    <property type="project" value="TreeGrafter"/>
</dbReference>
<dbReference type="EMBL" id="PYLS01000004">
    <property type="protein sequence ID" value="PST84262.1"/>
    <property type="molecule type" value="Genomic_DNA"/>
</dbReference>
<dbReference type="AlphaFoldDB" id="A0A2T3HP92"/>
<keyword evidence="1" id="KW-0732">Signal</keyword>
<dbReference type="InterPro" id="IPR005151">
    <property type="entry name" value="Tail-specific_protease"/>
</dbReference>
<dbReference type="PANTHER" id="PTHR32060:SF30">
    <property type="entry name" value="CARBOXY-TERMINAL PROCESSING PROTEASE CTPA"/>
    <property type="match status" value="1"/>
</dbReference>
<dbReference type="SMART" id="SM00245">
    <property type="entry name" value="TSPc"/>
    <property type="match status" value="1"/>
</dbReference>
<comment type="caution">
    <text evidence="3">The sequence shown here is derived from an EMBL/GenBank/DDBJ whole genome shotgun (WGS) entry which is preliminary data.</text>
</comment>
<sequence>MILRILFFFVLLAGSARAQLQVWYQTMHTDTAFRLPAGDTRQTVPFYFPAYQTQQAYPEITRALQVTENAQSYLLQTNHPKQPDVFFTRFFTRNIRSLRFSLKTKEKIYPLAAVTLRENGYQLPVESKLESLPAYGPADRLELYVNFEALDPGKPALLVLADAFAGSAQIRKAKSPAAFFQSPPFSPVNAEKQPLHPFDSYGVFGHFPAGQREENYKGTLLIEGKPGPLGQTAIPAVALALMDAYPFYRERRLDKNRILAAARQRFGAFSAAPKSEMVDSISAFIENAYGDPHFRLNSHRKQAKTQTPVYIYQIGAKYVIAAVLDDSLKRHIPMGSELLAIDEVGLTAALKRAGGKAEQLLRRQPGTTVRVAIRDPQGRQSLHSYVVKAQYRIPPNFKPANYTFRFLNDSVAYYRLGKVSHELQIDFINKLDSINMRKKLVLDLRGNGGGDVIGGARFVSYFVTGDFTYSGFQNRSNGARDSIVVDANRSPFRFRPDGRVVILIDEKTSCAAELIAANLKQHNRNVTILGKSASAGALAFVYELLMPDEGVSFLTNSPNEGKLLPGKQSIEGLGIRPDVLVRIDNVQDLQPYRDKVLQTAISR</sequence>
<organism evidence="3 4">
    <name type="scientific">Pedobacter yulinensis</name>
    <dbReference type="NCBI Taxonomy" id="2126353"/>
    <lineage>
        <taxon>Bacteria</taxon>
        <taxon>Pseudomonadati</taxon>
        <taxon>Bacteroidota</taxon>
        <taxon>Sphingobacteriia</taxon>
        <taxon>Sphingobacteriales</taxon>
        <taxon>Sphingobacteriaceae</taxon>
        <taxon>Pedobacter</taxon>
    </lineage>
</organism>
<evidence type="ECO:0000313" key="3">
    <source>
        <dbReference type="EMBL" id="PST84262.1"/>
    </source>
</evidence>
<evidence type="ECO:0000259" key="2">
    <source>
        <dbReference type="SMART" id="SM00245"/>
    </source>
</evidence>
<feature type="signal peptide" evidence="1">
    <location>
        <begin position="1"/>
        <end position="18"/>
    </location>
</feature>
<keyword evidence="4" id="KW-1185">Reference proteome</keyword>
<reference evidence="3 4" key="1">
    <citation type="submission" date="2018-03" db="EMBL/GenBank/DDBJ databases">
        <authorList>
            <person name="Keele B.F."/>
        </authorList>
    </citation>
    <scope>NUCLEOTIDE SEQUENCE [LARGE SCALE GENOMIC DNA]</scope>
    <source>
        <strain evidence="3 4">YL28-9</strain>
    </source>
</reference>
<dbReference type="RefSeq" id="WP_107214361.1">
    <property type="nucleotide sequence ID" value="NZ_KZ686268.1"/>
</dbReference>
<name>A0A2T3HP92_9SPHI</name>
<protein>
    <recommendedName>
        <fullName evidence="2">Tail specific protease domain-containing protein</fullName>
    </recommendedName>
</protein>
<dbReference type="PANTHER" id="PTHR32060">
    <property type="entry name" value="TAIL-SPECIFIC PROTEASE"/>
    <property type="match status" value="1"/>
</dbReference>
<dbReference type="Pfam" id="PF03572">
    <property type="entry name" value="Peptidase_S41"/>
    <property type="match status" value="1"/>
</dbReference>
<proteinExistence type="predicted"/>
<evidence type="ECO:0000313" key="4">
    <source>
        <dbReference type="Proteomes" id="UP000240912"/>
    </source>
</evidence>
<gene>
    <name evidence="3" type="ORF">C7T94_05950</name>
</gene>
<dbReference type="Proteomes" id="UP000240912">
    <property type="component" value="Unassembled WGS sequence"/>
</dbReference>
<evidence type="ECO:0000256" key="1">
    <source>
        <dbReference type="SAM" id="SignalP"/>
    </source>
</evidence>
<dbReference type="GO" id="GO:0008236">
    <property type="term" value="F:serine-type peptidase activity"/>
    <property type="evidence" value="ECO:0007669"/>
    <property type="project" value="InterPro"/>
</dbReference>
<feature type="chain" id="PRO_5015672507" description="Tail specific protease domain-containing protein" evidence="1">
    <location>
        <begin position="19"/>
        <end position="603"/>
    </location>
</feature>
<dbReference type="InterPro" id="IPR029045">
    <property type="entry name" value="ClpP/crotonase-like_dom_sf"/>
</dbReference>